<evidence type="ECO:0000256" key="6">
    <source>
        <dbReference type="ARBA" id="ARBA00022771"/>
    </source>
</evidence>
<feature type="non-terminal residue" evidence="12">
    <location>
        <position position="218"/>
    </location>
</feature>
<reference evidence="12" key="1">
    <citation type="journal article" date="2020" name="Stud. Mycol.">
        <title>101 Dothideomycetes genomes: a test case for predicting lifestyles and emergence of pathogens.</title>
        <authorList>
            <person name="Haridas S."/>
            <person name="Albert R."/>
            <person name="Binder M."/>
            <person name="Bloem J."/>
            <person name="Labutti K."/>
            <person name="Salamov A."/>
            <person name="Andreopoulos B."/>
            <person name="Baker S."/>
            <person name="Barry K."/>
            <person name="Bills G."/>
            <person name="Bluhm B."/>
            <person name="Cannon C."/>
            <person name="Castanera R."/>
            <person name="Culley D."/>
            <person name="Daum C."/>
            <person name="Ezra D."/>
            <person name="Gonzalez J."/>
            <person name="Henrissat B."/>
            <person name="Kuo A."/>
            <person name="Liang C."/>
            <person name="Lipzen A."/>
            <person name="Lutzoni F."/>
            <person name="Magnuson J."/>
            <person name="Mondo S."/>
            <person name="Nolan M."/>
            <person name="Ohm R."/>
            <person name="Pangilinan J."/>
            <person name="Park H.-J."/>
            <person name="Ramirez L."/>
            <person name="Alfaro M."/>
            <person name="Sun H."/>
            <person name="Tritt A."/>
            <person name="Yoshinaga Y."/>
            <person name="Zwiers L.-H."/>
            <person name="Turgeon B."/>
            <person name="Goodwin S."/>
            <person name="Spatafora J."/>
            <person name="Crous P."/>
            <person name="Grigoriev I."/>
        </authorList>
    </citation>
    <scope>NUCLEOTIDE SEQUENCE</scope>
    <source>
        <strain evidence="12">CBS 175.79</strain>
    </source>
</reference>
<dbReference type="Pfam" id="PF01485">
    <property type="entry name" value="IBR"/>
    <property type="match status" value="1"/>
</dbReference>
<dbReference type="Proteomes" id="UP000799778">
    <property type="component" value="Unassembled WGS sequence"/>
</dbReference>
<name>A0A6A5XYY2_9PLEO</name>
<evidence type="ECO:0000259" key="11">
    <source>
        <dbReference type="PROSITE" id="PS51873"/>
    </source>
</evidence>
<dbReference type="RefSeq" id="XP_033386864.1">
    <property type="nucleotide sequence ID" value="XM_033522881.1"/>
</dbReference>
<dbReference type="PROSITE" id="PS50089">
    <property type="entry name" value="ZF_RING_2"/>
    <property type="match status" value="1"/>
</dbReference>
<feature type="domain" description="RING-type" evidence="11">
    <location>
        <begin position="1"/>
        <end position="218"/>
    </location>
</feature>
<evidence type="ECO:0000256" key="4">
    <source>
        <dbReference type="ARBA" id="ARBA00022723"/>
    </source>
</evidence>
<dbReference type="GO" id="GO:0008270">
    <property type="term" value="F:zinc ion binding"/>
    <property type="evidence" value="ECO:0007669"/>
    <property type="project" value="UniProtKB-KW"/>
</dbReference>
<dbReference type="Gene3D" id="3.30.40.10">
    <property type="entry name" value="Zinc/RING finger domain, C3HC4 (zinc finger)"/>
    <property type="match status" value="1"/>
</dbReference>
<feature type="non-terminal residue" evidence="12">
    <location>
        <position position="1"/>
    </location>
</feature>
<keyword evidence="13" id="KW-1185">Reference proteome</keyword>
<organism evidence="12 13">
    <name type="scientific">Aaosphaeria arxii CBS 175.79</name>
    <dbReference type="NCBI Taxonomy" id="1450172"/>
    <lineage>
        <taxon>Eukaryota</taxon>
        <taxon>Fungi</taxon>
        <taxon>Dikarya</taxon>
        <taxon>Ascomycota</taxon>
        <taxon>Pezizomycotina</taxon>
        <taxon>Dothideomycetes</taxon>
        <taxon>Pleosporomycetidae</taxon>
        <taxon>Pleosporales</taxon>
        <taxon>Pleosporales incertae sedis</taxon>
        <taxon>Aaosphaeria</taxon>
    </lineage>
</organism>
<keyword evidence="5" id="KW-0677">Repeat</keyword>
<dbReference type="OrthoDB" id="1431934at2759"/>
<dbReference type="EMBL" id="ML978068">
    <property type="protein sequence ID" value="KAF2018525.1"/>
    <property type="molecule type" value="Genomic_DNA"/>
</dbReference>
<proteinExistence type="predicted"/>
<evidence type="ECO:0000313" key="13">
    <source>
        <dbReference type="Proteomes" id="UP000799778"/>
    </source>
</evidence>
<accession>A0A6A5XYY2</accession>
<evidence type="ECO:0000256" key="8">
    <source>
        <dbReference type="ARBA" id="ARBA00022833"/>
    </source>
</evidence>
<evidence type="ECO:0000256" key="9">
    <source>
        <dbReference type="PROSITE-ProRule" id="PRU00175"/>
    </source>
</evidence>
<evidence type="ECO:0000256" key="1">
    <source>
        <dbReference type="ARBA" id="ARBA00001798"/>
    </source>
</evidence>
<evidence type="ECO:0000256" key="5">
    <source>
        <dbReference type="ARBA" id="ARBA00022737"/>
    </source>
</evidence>
<dbReference type="CDD" id="cd20336">
    <property type="entry name" value="Rcat_RBR"/>
    <property type="match status" value="1"/>
</dbReference>
<evidence type="ECO:0000256" key="3">
    <source>
        <dbReference type="ARBA" id="ARBA00022679"/>
    </source>
</evidence>
<dbReference type="InterPro" id="IPR001841">
    <property type="entry name" value="Znf_RING"/>
</dbReference>
<evidence type="ECO:0000313" key="12">
    <source>
        <dbReference type="EMBL" id="KAF2018525.1"/>
    </source>
</evidence>
<dbReference type="GO" id="GO:0016567">
    <property type="term" value="P:protein ubiquitination"/>
    <property type="evidence" value="ECO:0007669"/>
    <property type="project" value="InterPro"/>
</dbReference>
<dbReference type="Pfam" id="PF22191">
    <property type="entry name" value="IBR_1"/>
    <property type="match status" value="1"/>
</dbReference>
<keyword evidence="6 9" id="KW-0863">Zinc-finger</keyword>
<dbReference type="Gene3D" id="1.20.120.1750">
    <property type="match status" value="1"/>
</dbReference>
<evidence type="ECO:0000256" key="7">
    <source>
        <dbReference type="ARBA" id="ARBA00022786"/>
    </source>
</evidence>
<feature type="domain" description="RING-type" evidence="10">
    <location>
        <begin position="5"/>
        <end position="53"/>
    </location>
</feature>
<evidence type="ECO:0000259" key="10">
    <source>
        <dbReference type="PROSITE" id="PS50089"/>
    </source>
</evidence>
<dbReference type="SMART" id="SM00647">
    <property type="entry name" value="IBR"/>
    <property type="match status" value="2"/>
</dbReference>
<dbReference type="GO" id="GO:0061630">
    <property type="term" value="F:ubiquitin protein ligase activity"/>
    <property type="evidence" value="ECO:0007669"/>
    <property type="project" value="UniProtKB-EC"/>
</dbReference>
<dbReference type="InterPro" id="IPR044066">
    <property type="entry name" value="TRIAD_supradom"/>
</dbReference>
<keyword evidence="7" id="KW-0833">Ubl conjugation pathway</keyword>
<sequence length="218" mass="24802">RLIRCDVCQENLRARHFPALDECTHKPTTCSRCLSQWIKSQLETKGCNSIKCPGNGCRHILSYYEVKYHASRQVFERYDELVTRSSLASTPDFRWCGTPGCTSGQIHQGAGNIFQCNACGSRQCVIHNVNWHEGLTCEQYDRQRNEQRILEENASVRAISCLTKRCPGPGCNRNIEKNGGCDHMTCSVCYYEFCWECLASFDAIRTQGNSAHMESCEH</sequence>
<dbReference type="PANTHER" id="PTHR11685">
    <property type="entry name" value="RBR FAMILY RING FINGER AND IBR DOMAIN-CONTAINING"/>
    <property type="match status" value="1"/>
</dbReference>
<dbReference type="EC" id="2.3.2.31" evidence="2"/>
<dbReference type="CDD" id="cd20335">
    <property type="entry name" value="BRcat_RBR"/>
    <property type="match status" value="1"/>
</dbReference>
<dbReference type="InterPro" id="IPR013083">
    <property type="entry name" value="Znf_RING/FYVE/PHD"/>
</dbReference>
<dbReference type="AlphaFoldDB" id="A0A6A5XYY2"/>
<keyword evidence="8" id="KW-0862">Zinc</keyword>
<keyword evidence="4" id="KW-0479">Metal-binding</keyword>
<comment type="catalytic activity">
    <reaction evidence="1">
        <text>[E2 ubiquitin-conjugating enzyme]-S-ubiquitinyl-L-cysteine + [acceptor protein]-L-lysine = [E2 ubiquitin-conjugating enzyme]-L-cysteine + [acceptor protein]-N(6)-ubiquitinyl-L-lysine.</text>
        <dbReference type="EC" id="2.3.2.31"/>
    </reaction>
</comment>
<dbReference type="InterPro" id="IPR031127">
    <property type="entry name" value="E3_UB_ligase_RBR"/>
</dbReference>
<protein>
    <recommendedName>
        <fullName evidence="2">RBR-type E3 ubiquitin transferase</fullName>
        <ecNumber evidence="2">2.3.2.31</ecNumber>
    </recommendedName>
</protein>
<dbReference type="GeneID" id="54280278"/>
<dbReference type="InterPro" id="IPR002867">
    <property type="entry name" value="IBR_dom"/>
</dbReference>
<dbReference type="SUPFAM" id="SSF57850">
    <property type="entry name" value="RING/U-box"/>
    <property type="match status" value="3"/>
</dbReference>
<keyword evidence="3" id="KW-0808">Transferase</keyword>
<dbReference type="PROSITE" id="PS51873">
    <property type="entry name" value="TRIAD"/>
    <property type="match status" value="1"/>
</dbReference>
<evidence type="ECO:0000256" key="2">
    <source>
        <dbReference type="ARBA" id="ARBA00012251"/>
    </source>
</evidence>
<gene>
    <name evidence="12" type="ORF">BU24DRAFT_316371</name>
</gene>